<keyword evidence="2" id="KW-1185">Reference proteome</keyword>
<comment type="caution">
    <text evidence="1">The sequence shown here is derived from an EMBL/GenBank/DDBJ whole genome shotgun (WGS) entry which is preliminary data.</text>
</comment>
<evidence type="ECO:0000313" key="2">
    <source>
        <dbReference type="Proteomes" id="UP000815325"/>
    </source>
</evidence>
<name>A0ABQ7FUP9_DUNSA</name>
<evidence type="ECO:0000313" key="1">
    <source>
        <dbReference type="EMBL" id="KAF5826128.1"/>
    </source>
</evidence>
<evidence type="ECO:0008006" key="3">
    <source>
        <dbReference type="Google" id="ProtNLM"/>
    </source>
</evidence>
<dbReference type="Proteomes" id="UP000815325">
    <property type="component" value="Unassembled WGS sequence"/>
</dbReference>
<sequence>MEPSQMVPGTRTNFLHIVLVQYLVPLSFHARRNDFNTQWSISAAQDPLASSFASDISLPSLTTLALASWCIYQWLWCCSRTARTAC</sequence>
<proteinExistence type="predicted"/>
<accession>A0ABQ7FUP9</accession>
<protein>
    <recommendedName>
        <fullName evidence="3">Encoded protein</fullName>
    </recommendedName>
</protein>
<dbReference type="EMBL" id="MU071327">
    <property type="protein sequence ID" value="KAF5826128.1"/>
    <property type="molecule type" value="Genomic_DNA"/>
</dbReference>
<reference evidence="1" key="1">
    <citation type="submission" date="2017-08" db="EMBL/GenBank/DDBJ databases">
        <authorList>
            <person name="Polle J.E."/>
            <person name="Barry K."/>
            <person name="Cushman J."/>
            <person name="Schmutz J."/>
            <person name="Tran D."/>
            <person name="Hathwaick L.T."/>
            <person name="Yim W.C."/>
            <person name="Jenkins J."/>
            <person name="Mckie-Krisberg Z.M."/>
            <person name="Prochnik S."/>
            <person name="Lindquist E."/>
            <person name="Dockter R.B."/>
            <person name="Adam C."/>
            <person name="Molina H."/>
            <person name="Bunkerborg J."/>
            <person name="Jin E."/>
            <person name="Buchheim M."/>
            <person name="Magnuson J."/>
        </authorList>
    </citation>
    <scope>NUCLEOTIDE SEQUENCE</scope>
    <source>
        <strain evidence="1">CCAP 19/18</strain>
    </source>
</reference>
<organism evidence="1 2">
    <name type="scientific">Dunaliella salina</name>
    <name type="common">Green alga</name>
    <name type="synonym">Protococcus salinus</name>
    <dbReference type="NCBI Taxonomy" id="3046"/>
    <lineage>
        <taxon>Eukaryota</taxon>
        <taxon>Viridiplantae</taxon>
        <taxon>Chlorophyta</taxon>
        <taxon>core chlorophytes</taxon>
        <taxon>Chlorophyceae</taxon>
        <taxon>CS clade</taxon>
        <taxon>Chlamydomonadales</taxon>
        <taxon>Dunaliellaceae</taxon>
        <taxon>Dunaliella</taxon>
    </lineage>
</organism>
<gene>
    <name evidence="1" type="ORF">DUNSADRAFT_4684</name>
</gene>